<sequence length="75" mass="8134">MDFAHKGRCSGHVALQQMGALEGGLQLVVCVCAEAMEGLLRWELCEMEGAMRRWGRFSVMVAMGDGEATMAVDQA</sequence>
<dbReference type="Proteomes" id="UP000030645">
    <property type="component" value="Unassembled WGS sequence"/>
</dbReference>
<name>W9RSJ1_9ROSA</name>
<accession>W9RSJ1</accession>
<reference evidence="2" key="1">
    <citation type="submission" date="2013-01" db="EMBL/GenBank/DDBJ databases">
        <title>Draft Genome Sequence of a Mulberry Tree, Morus notabilis C.K. Schneid.</title>
        <authorList>
            <person name="He N."/>
            <person name="Zhao S."/>
        </authorList>
    </citation>
    <scope>NUCLEOTIDE SEQUENCE</scope>
</reference>
<protein>
    <submittedName>
        <fullName evidence="1">Uncharacterized protein</fullName>
    </submittedName>
</protein>
<evidence type="ECO:0000313" key="2">
    <source>
        <dbReference type="Proteomes" id="UP000030645"/>
    </source>
</evidence>
<dbReference type="AlphaFoldDB" id="W9RSJ1"/>
<proteinExistence type="predicted"/>
<dbReference type="EMBL" id="KE344564">
    <property type="protein sequence ID" value="EXB67419.1"/>
    <property type="molecule type" value="Genomic_DNA"/>
</dbReference>
<organism evidence="1 2">
    <name type="scientific">Morus notabilis</name>
    <dbReference type="NCBI Taxonomy" id="981085"/>
    <lineage>
        <taxon>Eukaryota</taxon>
        <taxon>Viridiplantae</taxon>
        <taxon>Streptophyta</taxon>
        <taxon>Embryophyta</taxon>
        <taxon>Tracheophyta</taxon>
        <taxon>Spermatophyta</taxon>
        <taxon>Magnoliopsida</taxon>
        <taxon>eudicotyledons</taxon>
        <taxon>Gunneridae</taxon>
        <taxon>Pentapetalae</taxon>
        <taxon>rosids</taxon>
        <taxon>fabids</taxon>
        <taxon>Rosales</taxon>
        <taxon>Moraceae</taxon>
        <taxon>Moreae</taxon>
        <taxon>Morus</taxon>
    </lineage>
</organism>
<keyword evidence="2" id="KW-1185">Reference proteome</keyword>
<evidence type="ECO:0000313" key="1">
    <source>
        <dbReference type="EMBL" id="EXB67419.1"/>
    </source>
</evidence>
<gene>
    <name evidence="1" type="ORF">L484_009498</name>
</gene>